<evidence type="ECO:0000256" key="4">
    <source>
        <dbReference type="RuleBase" id="RU003887"/>
    </source>
</evidence>
<keyword evidence="7" id="KW-1185">Reference proteome</keyword>
<dbReference type="InterPro" id="IPR036986">
    <property type="entry name" value="S4_RNA-bd_sf"/>
</dbReference>
<dbReference type="HOGENOM" id="CLU_024979_1_2_9"/>
<evidence type="ECO:0000256" key="1">
    <source>
        <dbReference type="ARBA" id="ARBA00008348"/>
    </source>
</evidence>
<reference evidence="7" key="1">
    <citation type="submission" date="2009-12" db="EMBL/GenBank/DDBJ databases">
        <title>Sequence of Clostridiales genomosp. BVAB3 str. UPII9-5.</title>
        <authorList>
            <person name="Madupu R."/>
            <person name="Durkin A.S."/>
            <person name="Torralba M."/>
            <person name="Methe B."/>
            <person name="Sutton G.G."/>
            <person name="Strausberg R.L."/>
            <person name="Nelson K.E."/>
        </authorList>
    </citation>
    <scope>NUCLEOTIDE SEQUENCE [LARGE SCALE GENOMIC DNA]</scope>
    <source>
        <strain evidence="7">UPII9-5</strain>
    </source>
</reference>
<evidence type="ECO:0000256" key="3">
    <source>
        <dbReference type="PROSITE-ProRule" id="PRU00182"/>
    </source>
</evidence>
<sequence>MLNDLNGLTSTEKSGRSYEIENEIEIMAAKIRINKYIAGLGIASRRAADELLADGRITINGETAGLGEMVDPQSDRIELDGRPLKVECAPLPYAPYGKASPPRLTSKDDNQATSNYPQRVYIALNKPKGIVCTTDSREPENITEYMNFPIRIFPIGRLDKASSGLLLLTNDGSIVNRILRAHNHHEKEYRVEVDKPLTEAALQTMRTGVPILGVVTLPCRIKLLNPTTMTIILTQGLNRQIRRMCEYCGYKVVKLERRRIMNITLGKMPVGAWRYLTYPELSQLDELLIGSSESASLQQKMSTVQSRSSGNSGDSGS</sequence>
<dbReference type="InterPro" id="IPR006145">
    <property type="entry name" value="PsdUridine_synth_RsuA/RluA"/>
</dbReference>
<dbReference type="PANTHER" id="PTHR47683:SF2">
    <property type="entry name" value="RNA-BINDING S4 DOMAIN-CONTAINING PROTEIN"/>
    <property type="match status" value="1"/>
</dbReference>
<dbReference type="PANTHER" id="PTHR47683">
    <property type="entry name" value="PSEUDOURIDINE SYNTHASE FAMILY PROTEIN-RELATED"/>
    <property type="match status" value="1"/>
</dbReference>
<dbReference type="GO" id="GO:0003723">
    <property type="term" value="F:RNA binding"/>
    <property type="evidence" value="ECO:0007669"/>
    <property type="project" value="UniProtKB-KW"/>
</dbReference>
<evidence type="ECO:0000256" key="2">
    <source>
        <dbReference type="ARBA" id="ARBA00023235"/>
    </source>
</evidence>
<dbReference type="SUPFAM" id="SSF55120">
    <property type="entry name" value="Pseudouridine synthase"/>
    <property type="match status" value="1"/>
</dbReference>
<dbReference type="GO" id="GO:0120159">
    <property type="term" value="F:rRNA pseudouridine synthase activity"/>
    <property type="evidence" value="ECO:0007669"/>
    <property type="project" value="UniProtKB-ARBA"/>
</dbReference>
<dbReference type="SMART" id="SM00363">
    <property type="entry name" value="S4"/>
    <property type="match status" value="1"/>
</dbReference>
<dbReference type="AlphaFoldDB" id="D3R1V2"/>
<keyword evidence="2 4" id="KW-0413">Isomerase</keyword>
<dbReference type="KEGG" id="clo:HMPREF0868_0843"/>
<comment type="similarity">
    <text evidence="1 4">Belongs to the pseudouridine synthase RsuA family.</text>
</comment>
<accession>D3R1V2</accession>
<dbReference type="Gene3D" id="3.30.70.580">
    <property type="entry name" value="Pseudouridine synthase I, catalytic domain, N-terminal subdomain"/>
    <property type="match status" value="1"/>
</dbReference>
<protein>
    <recommendedName>
        <fullName evidence="4">Pseudouridine synthase</fullName>
        <ecNumber evidence="4">5.4.99.-</ecNumber>
    </recommendedName>
</protein>
<dbReference type="Gene3D" id="3.10.290.10">
    <property type="entry name" value="RNA-binding S4 domain"/>
    <property type="match status" value="1"/>
</dbReference>
<evidence type="ECO:0000313" key="6">
    <source>
        <dbReference type="EMBL" id="ADC91357.1"/>
    </source>
</evidence>
<dbReference type="SUPFAM" id="SSF55174">
    <property type="entry name" value="Alpha-L RNA-binding motif"/>
    <property type="match status" value="1"/>
</dbReference>
<dbReference type="eggNOG" id="COG1187">
    <property type="taxonomic scope" value="Bacteria"/>
</dbReference>
<dbReference type="EMBL" id="CP001850">
    <property type="protein sequence ID" value="ADC91357.1"/>
    <property type="molecule type" value="Genomic_DNA"/>
</dbReference>
<dbReference type="RefSeq" id="WP_012993455.1">
    <property type="nucleotide sequence ID" value="NC_013895.2"/>
</dbReference>
<dbReference type="CDD" id="cd00165">
    <property type="entry name" value="S4"/>
    <property type="match status" value="1"/>
</dbReference>
<evidence type="ECO:0000259" key="5">
    <source>
        <dbReference type="SMART" id="SM00363"/>
    </source>
</evidence>
<dbReference type="InterPro" id="IPR018496">
    <property type="entry name" value="PsdUridine_synth_RsuA/RluB_CS"/>
</dbReference>
<keyword evidence="3" id="KW-0694">RNA-binding</keyword>
<dbReference type="InterPro" id="IPR020103">
    <property type="entry name" value="PsdUridine_synth_cat_dom_sf"/>
</dbReference>
<dbReference type="InterPro" id="IPR020094">
    <property type="entry name" value="TruA/RsuA/RluB/E/F_N"/>
</dbReference>
<organism evidence="6 7">
    <name type="scientific">Mageeibacillus indolicus (strain UPII9-5)</name>
    <name type="common">Clostridiales genomosp. BVAB3 (strain UPII9-5)</name>
    <dbReference type="NCBI Taxonomy" id="699246"/>
    <lineage>
        <taxon>Bacteria</taxon>
        <taxon>Bacillati</taxon>
        <taxon>Bacillota</taxon>
        <taxon>Clostridia</taxon>
        <taxon>Eubacteriales</taxon>
        <taxon>Oscillospiraceae</taxon>
        <taxon>Mageeibacillus</taxon>
    </lineage>
</organism>
<dbReference type="PROSITE" id="PS50889">
    <property type="entry name" value="S4"/>
    <property type="match status" value="1"/>
</dbReference>
<gene>
    <name evidence="6" type="ordered locus">HMPREF0868_0843</name>
</gene>
<dbReference type="InterPro" id="IPR000748">
    <property type="entry name" value="PsdUridine_synth_RsuA/RluB/E/F"/>
</dbReference>
<dbReference type="FunFam" id="3.30.70.1560:FF:000002">
    <property type="entry name" value="Pseudouridine synthase"/>
    <property type="match status" value="1"/>
</dbReference>
<dbReference type="InterPro" id="IPR002942">
    <property type="entry name" value="S4_RNA-bd"/>
</dbReference>
<dbReference type="Pfam" id="PF00849">
    <property type="entry name" value="PseudoU_synth_2"/>
    <property type="match status" value="1"/>
</dbReference>
<feature type="domain" description="RNA-binding S4" evidence="5">
    <location>
        <begin position="31"/>
        <end position="95"/>
    </location>
</feature>
<evidence type="ECO:0000313" key="7">
    <source>
        <dbReference type="Proteomes" id="UP000008234"/>
    </source>
</evidence>
<dbReference type="PROSITE" id="PS01149">
    <property type="entry name" value="PSI_RSU"/>
    <property type="match status" value="1"/>
</dbReference>
<dbReference type="FunFam" id="3.10.290.10:FF:000003">
    <property type="entry name" value="Pseudouridine synthase"/>
    <property type="match status" value="1"/>
</dbReference>
<dbReference type="InterPro" id="IPR042092">
    <property type="entry name" value="PsdUridine_s_RsuA/RluB/E/F_cat"/>
</dbReference>
<dbReference type="Proteomes" id="UP000008234">
    <property type="component" value="Chromosome"/>
</dbReference>
<dbReference type="NCBIfam" id="TIGR00093">
    <property type="entry name" value="pseudouridine synthase"/>
    <property type="match status" value="1"/>
</dbReference>
<dbReference type="GO" id="GO:0000455">
    <property type="term" value="P:enzyme-directed rRNA pseudouridine synthesis"/>
    <property type="evidence" value="ECO:0007669"/>
    <property type="project" value="UniProtKB-ARBA"/>
</dbReference>
<dbReference type="EC" id="5.4.99.-" evidence="4"/>
<dbReference type="STRING" id="699246.HMPREF0868_0843"/>
<name>D3R1V2_MAGIU</name>
<dbReference type="InterPro" id="IPR050343">
    <property type="entry name" value="RsuA_PseudoU_synthase"/>
</dbReference>
<proteinExistence type="inferred from homology"/>
<dbReference type="Gene3D" id="3.30.70.1560">
    <property type="entry name" value="Alpha-L RNA-binding motif"/>
    <property type="match status" value="1"/>
</dbReference>
<dbReference type="Pfam" id="PF01479">
    <property type="entry name" value="S4"/>
    <property type="match status" value="1"/>
</dbReference>